<accession>A0A3L9JBR2</accession>
<comment type="caution">
    <text evidence="2">The sequence shown here is derived from an EMBL/GenBank/DDBJ whole genome shotgun (WGS) entry which is preliminary data.</text>
</comment>
<dbReference type="Gene3D" id="3.20.20.150">
    <property type="entry name" value="Divalent-metal-dependent TIM barrel enzymes"/>
    <property type="match status" value="1"/>
</dbReference>
<organism evidence="2 3">
    <name type="scientific">Escherichia coli</name>
    <dbReference type="NCBI Taxonomy" id="562"/>
    <lineage>
        <taxon>Bacteria</taxon>
        <taxon>Pseudomonadati</taxon>
        <taxon>Pseudomonadota</taxon>
        <taxon>Gammaproteobacteria</taxon>
        <taxon>Enterobacterales</taxon>
        <taxon>Enterobacteriaceae</taxon>
        <taxon>Escherichia</taxon>
    </lineage>
</organism>
<evidence type="ECO:0000313" key="2">
    <source>
        <dbReference type="EMBL" id="RLY52065.1"/>
    </source>
</evidence>
<dbReference type="InterPro" id="IPR013022">
    <property type="entry name" value="Xyl_isomerase-like_TIM-brl"/>
</dbReference>
<dbReference type="AlphaFoldDB" id="A0A3L9JBR2"/>
<dbReference type="Pfam" id="PF01261">
    <property type="entry name" value="AP_endonuc_2"/>
    <property type="match status" value="1"/>
</dbReference>
<evidence type="ECO:0000259" key="1">
    <source>
        <dbReference type="Pfam" id="PF01261"/>
    </source>
</evidence>
<reference evidence="2 3" key="1">
    <citation type="submission" date="2018-10" db="EMBL/GenBank/DDBJ databases">
        <title>Comparison of Escherichia coli isolates recovered from retail chicken and from chicken fecal samples by antimicrobial susceptibility test and whole genome sequencing.</title>
        <authorList>
            <person name="Tang B."/>
            <person name="Ma Y."/>
            <person name="He X."/>
            <person name="Cao L."/>
            <person name="Xia X."/>
            <person name="Yang H."/>
        </authorList>
    </citation>
    <scope>NUCLEOTIDE SEQUENCE [LARGE SCALE GENOMIC DNA]</scope>
    <source>
        <strain evidence="2 3">CMJH98b</strain>
    </source>
</reference>
<dbReference type="EMBL" id="RDDM01000486">
    <property type="protein sequence ID" value="RLY52065.1"/>
    <property type="molecule type" value="Genomic_DNA"/>
</dbReference>
<proteinExistence type="predicted"/>
<dbReference type="InterPro" id="IPR036237">
    <property type="entry name" value="Xyl_isomerase-like_sf"/>
</dbReference>
<gene>
    <name evidence="2" type="ORF">EAI46_27030</name>
</gene>
<name>A0A3L9JBR2_ECOLX</name>
<dbReference type="SUPFAM" id="SSF51658">
    <property type="entry name" value="Xylose isomerase-like"/>
    <property type="match status" value="1"/>
</dbReference>
<protein>
    <submittedName>
        <fullName evidence="2">Xylulose 5-phosphate 3-epimerase</fullName>
    </submittedName>
</protein>
<feature type="domain" description="Xylose isomerase-like TIM barrel" evidence="1">
    <location>
        <begin position="25"/>
        <end position="86"/>
    </location>
</feature>
<sequence length="86" mass="9702">MRNHPLGIYEKALAKDLSWPERLVLAKSCGFDFVEMSVDETDERLSRLDWSTAQRTSLVAAMIETGVGIPSMCLSAHRRFPFGSRD</sequence>
<evidence type="ECO:0000313" key="3">
    <source>
        <dbReference type="Proteomes" id="UP000281340"/>
    </source>
</evidence>
<dbReference type="Proteomes" id="UP000281340">
    <property type="component" value="Unassembled WGS sequence"/>
</dbReference>
<feature type="non-terminal residue" evidence="2">
    <location>
        <position position="86"/>
    </location>
</feature>